<dbReference type="InterPro" id="IPR011055">
    <property type="entry name" value="Dup_hybrid_motif"/>
</dbReference>
<proteinExistence type="predicted"/>
<dbReference type="InterPro" id="IPR018113">
    <property type="entry name" value="PTrfase_EIIB_Cys"/>
</dbReference>
<dbReference type="InterPro" id="IPR001996">
    <property type="entry name" value="PTS_IIB_1"/>
</dbReference>
<dbReference type="GO" id="GO:0009401">
    <property type="term" value="P:phosphoenolpyruvate-dependent sugar phosphotransferase system"/>
    <property type="evidence" value="ECO:0007669"/>
    <property type="project" value="UniProtKB-KW"/>
</dbReference>
<keyword evidence="4" id="KW-0762">Sugar transport</keyword>
<evidence type="ECO:0000256" key="7">
    <source>
        <dbReference type="ARBA" id="ARBA00022692"/>
    </source>
</evidence>
<feature type="transmembrane region" description="Helical" evidence="12">
    <location>
        <begin position="370"/>
        <end position="392"/>
    </location>
</feature>
<keyword evidence="5" id="KW-0808">Transferase</keyword>
<feature type="active site" description="Phosphocysteine intermediate; for EIIB activity" evidence="11">
    <location>
        <position position="26"/>
    </location>
</feature>
<evidence type="ECO:0000256" key="4">
    <source>
        <dbReference type="ARBA" id="ARBA00022597"/>
    </source>
</evidence>
<evidence type="ECO:0000256" key="2">
    <source>
        <dbReference type="ARBA" id="ARBA00022448"/>
    </source>
</evidence>
<sequence>MDYAEAAREVLEAIGGSSNIVSAAHCATRLRLVIADDSKVDKAKLDDVVGAKGNFQAAGQLQVIFGTGTVDKVYDEFIKQSGVTAASKAEAKEAAANQGNAFQRAIKVLSDVFVPIIPAIVASGMLMGIMGALSYMGSQGIIALDTTSVWWRIASLINACALGNLQILLGFSAATVFGGNPYLGASLGALLISSDFINAYSASTAIAEGTMVTLDVIPGIYSIDWVGYQGHVIPILVGVWILCFFEKRLHKVIPEMFDLFLTPLLSVSLAAYITILFVGPIFVWLENNILGLLMWLLQVPFGIGYIIIGLIYSPSVVTGLHQMYTAIDVSMLAQYGVTYWLPIASAANIAQGGACLAVALKTHSEKTKSLAVPAGISCLLGITEPAIFGVNLPNMKPFVAGMIGSACGALCCFIFNLAASGTGVTGIFGILLCIAQPLQYIVMFAVAFGVAFGLSSMAYRDKETAAAPAKVAAETAAAADEVRALEAEEKAEAPAADAPKAETIGAPATGTAVALTDVSDPVFASLAMGKGIAVEPKDGKIVSPVDGTVTVVAETGHALGLLSDSGAEILIHIGIDTVELKGEPFTPFTKVGDHVKRGDVLMEADLGAIKEAGKKATTMLVITNTDAYSSVDQLATGEVKAGDAVVATR</sequence>
<organism evidence="16 17">
    <name type="scientific">Tractidigestivibacter scatoligenes</name>
    <name type="common">Olsenella scatoligenes</name>
    <dbReference type="NCBI Taxonomy" id="1299998"/>
    <lineage>
        <taxon>Bacteria</taxon>
        <taxon>Bacillati</taxon>
        <taxon>Actinomycetota</taxon>
        <taxon>Coriobacteriia</taxon>
        <taxon>Coriobacteriales</taxon>
        <taxon>Atopobiaceae</taxon>
        <taxon>Tractidigestivibacter</taxon>
    </lineage>
</organism>
<keyword evidence="9 12" id="KW-1133">Transmembrane helix</keyword>
<dbReference type="PROSITE" id="PS01035">
    <property type="entry name" value="PTS_EIIB_TYPE_1_CYS"/>
    <property type="match status" value="1"/>
</dbReference>
<accession>A0A100YXN2</accession>
<dbReference type="InterPro" id="IPR013013">
    <property type="entry name" value="PTS_EIIC_1"/>
</dbReference>
<feature type="domain" description="PTS EIIA type-1" evidence="13">
    <location>
        <begin position="520"/>
        <end position="624"/>
    </location>
</feature>
<dbReference type="EMBL" id="LOJF01000001">
    <property type="protein sequence ID" value="KUH59587.1"/>
    <property type="molecule type" value="Genomic_DNA"/>
</dbReference>
<evidence type="ECO:0000256" key="5">
    <source>
        <dbReference type="ARBA" id="ARBA00022679"/>
    </source>
</evidence>
<dbReference type="GO" id="GO:0015771">
    <property type="term" value="P:trehalose transport"/>
    <property type="evidence" value="ECO:0007669"/>
    <property type="project" value="TreeGrafter"/>
</dbReference>
<feature type="transmembrane region" description="Helical" evidence="12">
    <location>
        <begin position="226"/>
        <end position="245"/>
    </location>
</feature>
<dbReference type="Pfam" id="PF02378">
    <property type="entry name" value="PTS_EIIC"/>
    <property type="match status" value="1"/>
</dbReference>
<keyword evidence="7 12" id="KW-0812">Transmembrane</keyword>
<dbReference type="FunFam" id="2.70.70.10:FF:000001">
    <property type="entry name" value="PTS system glucose-specific IIA component"/>
    <property type="match status" value="1"/>
</dbReference>
<evidence type="ECO:0000259" key="14">
    <source>
        <dbReference type="PROSITE" id="PS51098"/>
    </source>
</evidence>
<comment type="subcellular location">
    <subcellularLocation>
        <location evidence="1">Cell membrane</location>
        <topology evidence="1">Multi-pass membrane protein</topology>
    </subcellularLocation>
</comment>
<reference evidence="16 17" key="1">
    <citation type="submission" date="2015-12" db="EMBL/GenBank/DDBJ databases">
        <title>Draft Genome Sequence of Olsenella scatoligenes SK9K4T; a Producer of 3-Methylindole- (skatole) and 4-Methylphenol- (p-cresol) Isolated from Pig Feces.</title>
        <authorList>
            <person name="Li X."/>
            <person name="Borg B."/>
            <person name="Canibe N."/>
        </authorList>
    </citation>
    <scope>NUCLEOTIDE SEQUENCE [LARGE SCALE GENOMIC DNA]</scope>
    <source>
        <strain evidence="16 17">SK9K4</strain>
    </source>
</reference>
<gene>
    <name evidence="16" type="ORF">AUL39_02435</name>
</gene>
<evidence type="ECO:0000256" key="6">
    <source>
        <dbReference type="ARBA" id="ARBA00022683"/>
    </source>
</evidence>
<feature type="transmembrane region" description="Helical" evidence="12">
    <location>
        <begin position="149"/>
        <end position="171"/>
    </location>
</feature>
<evidence type="ECO:0000256" key="3">
    <source>
        <dbReference type="ARBA" id="ARBA00022475"/>
    </source>
</evidence>
<dbReference type="PROSITE" id="PS00371">
    <property type="entry name" value="PTS_EIIA_TYPE_1_HIS"/>
    <property type="match status" value="1"/>
</dbReference>
<dbReference type="GO" id="GO:0016301">
    <property type="term" value="F:kinase activity"/>
    <property type="evidence" value="ECO:0007669"/>
    <property type="project" value="UniProtKB-KW"/>
</dbReference>
<dbReference type="InterPro" id="IPR036878">
    <property type="entry name" value="Glu_permease_IIB"/>
</dbReference>
<dbReference type="PROSITE" id="PS51103">
    <property type="entry name" value="PTS_EIIC_TYPE_1"/>
    <property type="match status" value="1"/>
</dbReference>
<feature type="domain" description="PTS EIIB type-1" evidence="14">
    <location>
        <begin position="4"/>
        <end position="87"/>
    </location>
</feature>
<feature type="transmembrane region" description="Helical" evidence="12">
    <location>
        <begin position="112"/>
        <end position="137"/>
    </location>
</feature>
<evidence type="ECO:0000256" key="12">
    <source>
        <dbReference type="SAM" id="Phobius"/>
    </source>
</evidence>
<feature type="transmembrane region" description="Helical" evidence="12">
    <location>
        <begin position="183"/>
        <end position="206"/>
    </location>
</feature>
<dbReference type="NCBIfam" id="TIGR00830">
    <property type="entry name" value="PTBA"/>
    <property type="match status" value="1"/>
</dbReference>
<name>A0A100YXN2_TRASO</name>
<comment type="caution">
    <text evidence="16">The sequence shown here is derived from an EMBL/GenBank/DDBJ whole genome shotgun (WGS) entry which is preliminary data.</text>
</comment>
<dbReference type="GO" id="GO:0005886">
    <property type="term" value="C:plasma membrane"/>
    <property type="evidence" value="ECO:0007669"/>
    <property type="project" value="UniProtKB-SubCell"/>
</dbReference>
<keyword evidence="6" id="KW-0598">Phosphotransferase system</keyword>
<dbReference type="InterPro" id="IPR003352">
    <property type="entry name" value="PTS_EIIC"/>
</dbReference>
<evidence type="ECO:0000259" key="13">
    <source>
        <dbReference type="PROSITE" id="PS51093"/>
    </source>
</evidence>
<dbReference type="Gene3D" id="3.30.1360.60">
    <property type="entry name" value="Glucose permease domain IIB"/>
    <property type="match status" value="1"/>
</dbReference>
<dbReference type="Proteomes" id="UP000054078">
    <property type="component" value="Unassembled WGS sequence"/>
</dbReference>
<dbReference type="AlphaFoldDB" id="A0A100YXN2"/>
<feature type="transmembrane region" description="Helical" evidence="12">
    <location>
        <begin position="440"/>
        <end position="459"/>
    </location>
</feature>
<keyword evidence="17" id="KW-1185">Reference proteome</keyword>
<dbReference type="CDD" id="cd00212">
    <property type="entry name" value="PTS_IIB_glc"/>
    <property type="match status" value="1"/>
</dbReference>
<feature type="transmembrane region" description="Helical" evidence="12">
    <location>
        <begin position="289"/>
        <end position="313"/>
    </location>
</feature>
<evidence type="ECO:0000256" key="11">
    <source>
        <dbReference type="PROSITE-ProRule" id="PRU00421"/>
    </source>
</evidence>
<keyword evidence="10 12" id="KW-0472">Membrane</keyword>
<dbReference type="PROSITE" id="PS51098">
    <property type="entry name" value="PTS_EIIB_TYPE_1"/>
    <property type="match status" value="1"/>
</dbReference>
<feature type="transmembrane region" description="Helical" evidence="12">
    <location>
        <begin position="257"/>
        <end position="283"/>
    </location>
</feature>
<evidence type="ECO:0000256" key="8">
    <source>
        <dbReference type="ARBA" id="ARBA00022777"/>
    </source>
</evidence>
<dbReference type="PANTHER" id="PTHR30175">
    <property type="entry name" value="PHOSPHOTRANSFERASE SYSTEM TRANSPORT PROTEIN"/>
    <property type="match status" value="1"/>
</dbReference>
<dbReference type="Gene3D" id="2.70.70.10">
    <property type="entry name" value="Glucose Permease (Domain IIA)"/>
    <property type="match status" value="1"/>
</dbReference>
<dbReference type="GO" id="GO:0008982">
    <property type="term" value="F:protein-N(PI)-phosphohistidine-sugar phosphotransferase activity"/>
    <property type="evidence" value="ECO:0007669"/>
    <property type="project" value="InterPro"/>
</dbReference>
<evidence type="ECO:0000313" key="16">
    <source>
        <dbReference type="EMBL" id="KUH59587.1"/>
    </source>
</evidence>
<dbReference type="Pfam" id="PF00358">
    <property type="entry name" value="PTS_EIIA_1"/>
    <property type="match status" value="1"/>
</dbReference>
<evidence type="ECO:0000256" key="10">
    <source>
        <dbReference type="ARBA" id="ARBA00023136"/>
    </source>
</evidence>
<feature type="domain" description="PTS EIIC type-1" evidence="15">
    <location>
        <begin position="107"/>
        <end position="476"/>
    </location>
</feature>
<dbReference type="PANTHER" id="PTHR30175:SF7">
    <property type="entry name" value="NEGATIVE REGULATOR OF SACY ACTIVITY"/>
    <property type="match status" value="1"/>
</dbReference>
<evidence type="ECO:0000256" key="1">
    <source>
        <dbReference type="ARBA" id="ARBA00004651"/>
    </source>
</evidence>
<evidence type="ECO:0000259" key="15">
    <source>
        <dbReference type="PROSITE" id="PS51103"/>
    </source>
</evidence>
<keyword evidence="2" id="KW-0813">Transport</keyword>
<keyword evidence="3" id="KW-1003">Cell membrane</keyword>
<dbReference type="SUPFAM" id="SSF51261">
    <property type="entry name" value="Duplicated hybrid motif"/>
    <property type="match status" value="1"/>
</dbReference>
<dbReference type="NCBIfam" id="TIGR00826">
    <property type="entry name" value="EIIB_glc"/>
    <property type="match status" value="1"/>
</dbReference>
<dbReference type="STRING" id="1299998.AUL39_02435"/>
<dbReference type="SUPFAM" id="SSF55604">
    <property type="entry name" value="Glucose permease domain IIB"/>
    <property type="match status" value="1"/>
</dbReference>
<keyword evidence="8" id="KW-0418">Kinase</keyword>
<dbReference type="InterPro" id="IPR050558">
    <property type="entry name" value="PTS_Sugar-Specific_Components"/>
</dbReference>
<dbReference type="InterPro" id="IPR001127">
    <property type="entry name" value="PTS_EIIA_1_perm"/>
</dbReference>
<dbReference type="GO" id="GO:0090589">
    <property type="term" value="F:protein-phosphocysteine-trehalose phosphotransferase system transporter activity"/>
    <property type="evidence" value="ECO:0007669"/>
    <property type="project" value="TreeGrafter"/>
</dbReference>
<dbReference type="FunFam" id="3.30.1360.60:FF:000001">
    <property type="entry name" value="PTS system glucose-specific IIBC component PtsG"/>
    <property type="match status" value="1"/>
</dbReference>
<evidence type="ECO:0000313" key="17">
    <source>
        <dbReference type="Proteomes" id="UP000054078"/>
    </source>
</evidence>
<protein>
    <submittedName>
        <fullName evidence="16">PTS beta-glucoside transporter subunit EIIBCA</fullName>
    </submittedName>
</protein>
<dbReference type="Pfam" id="PF00367">
    <property type="entry name" value="PTS_EIIB"/>
    <property type="match status" value="1"/>
</dbReference>
<evidence type="ECO:0000256" key="9">
    <source>
        <dbReference type="ARBA" id="ARBA00022989"/>
    </source>
</evidence>
<dbReference type="PROSITE" id="PS51093">
    <property type="entry name" value="PTS_EIIA_TYPE_1"/>
    <property type="match status" value="1"/>
</dbReference>